<dbReference type="PATRIC" id="fig|570277.3.peg.4956"/>
<feature type="compositionally biased region" description="Low complexity" evidence="1">
    <location>
        <begin position="42"/>
        <end position="53"/>
    </location>
</feature>
<dbReference type="STRING" id="570277.EZMO1_4630"/>
<feature type="region of interest" description="Disordered" evidence="1">
    <location>
        <begin position="1195"/>
        <end position="1219"/>
    </location>
</feature>
<feature type="compositionally biased region" description="Low complexity" evidence="1">
    <location>
        <begin position="1694"/>
        <end position="1711"/>
    </location>
</feature>
<evidence type="ECO:0000313" key="3">
    <source>
        <dbReference type="Proteomes" id="UP000071065"/>
    </source>
</evidence>
<name>A0A142BIG1_9GAMM</name>
<evidence type="ECO:0000313" key="2">
    <source>
        <dbReference type="EMBL" id="AMO58537.1"/>
    </source>
</evidence>
<organism evidence="2 3">
    <name type="scientific">Endozoicomonas montiporae CL-33</name>
    <dbReference type="NCBI Taxonomy" id="570277"/>
    <lineage>
        <taxon>Bacteria</taxon>
        <taxon>Pseudomonadati</taxon>
        <taxon>Pseudomonadota</taxon>
        <taxon>Gammaproteobacteria</taxon>
        <taxon>Oceanospirillales</taxon>
        <taxon>Endozoicomonadaceae</taxon>
        <taxon>Endozoicomonas</taxon>
    </lineage>
</organism>
<dbReference type="SUPFAM" id="SSF51126">
    <property type="entry name" value="Pectin lyase-like"/>
    <property type="match status" value="5"/>
</dbReference>
<feature type="region of interest" description="Disordered" evidence="1">
    <location>
        <begin position="36"/>
        <end position="65"/>
    </location>
</feature>
<dbReference type="InterPro" id="IPR011050">
    <property type="entry name" value="Pectin_lyase_fold/virulence"/>
</dbReference>
<sequence>MKSPSKTIYYLTYRLHVFLSVLLLVFCVLPFSTYSSSDDGLPTTTSSPNSTTSRQPLSNTPLNNTTAIVPTTAVSRTNPCSQITTNPAAQNNCHTFFNNPTAAGTSSFAKAVVVSNAQGLISEVKNASPKGTIIVVTPGSYDLTEQLAPGQRVALIGVKTGETRPTIRMTSDLLKKASEANTLVYLTRPNRGASAGFYSAFINWETKIDDSDYNEDEDSAYTVYGGSYPGEIRLYDNTFIHRDKNIDLDEYVSLSAPEGKVVIDSNQFNTSNLYFSAVYSDCTGCGENEHEIIITNNTLTSTDGANNDSDYAFHLEDHKKFTIKNNTSLNSQANASMLIQLPNKPGLQSTIENNTADTGAAIEHRSIEIELKKDAMDNYKIAGHLTVSGNDYFYVDHEDEDGDYLVLTEGRKIPAGSSSVRVSLSLSPSSVMVSPGATTIPAAAKNPCNSLNHDATARKICNDFLNNSQASDNDKAFSHAFAVHNAQELLNAVERDHLDGTAFTGSIIVLRAGTYEIPRQLRINHKVALVGEKSGESLPEIKASKDIHGIFHHLNSLVHLTISSSQTTSGFYSTHIQWDTSIDNDIIGVVSGGAIGSNSYPGKIRIFENHFKHQGTKTDVYDFVKLKDSYGDTYIGHNTFDTTHLKYATVDARCVSCLDFDPKLEIVSNSLVSEQDSKRKTVSSAFEVKGYKRFWIENNQQKNSKAAAYIKVRLKNNTSGLRGFIRNNVALQTTPADQREIKVETFHKHGLPLNINGSLITTPNRHYSVIDPEDLMAHIGSIVESTASAQAPSTVQTAISLTQVSPTPAVMSPAQTQQVIARGSLQPSPTQAIPATSSVTPTSDPAVICDYMQSPTTISSSEINACKAFLKDEIASAGRSFSMAVVVSNAKELDEAVTGKFLLANADASKLIVLKSGTYYLTQSLNISHKIALVGTVKDGEYPVIRIADDFLMPSPNNRALAYLYDDATVAETGFYSHHIHWNTTNPPRKLMRLYMGAINSQSYQGELRFYENKFSESKHDYTTHYIRLVNAVGGAFIENNRFDTAYLRVSAISALCLSAACQADKPQLEILNNHFYSRHIAYKQSRAGSMIVRGYMRFKIIDNQQETKDAAGSIFIKDHINVKHMDGYILNNIAHKDAPEFHRRIIVESFFSPEQSVHITGKLHVAGNDYYKFRESGLAIDYVDYTAGKQTASTQVASSQTASTTPSPDATPSTVAATPSAYMPPDFSVGNITPTQLLVAVTASVSPTPAKKEPCNDIRGHAAAFSACKAFLKSELASGPDSDKPEFSHVILVNNSFELINAINKKTGDDGKTIRGSIILLSQGTYELSGPLQPTHRIATVGLKDKSDKLPVIKASGSFSASPRSHRSLLYLEGVSNPQNTGFYSWNLEWQTSLPSNHYYYEFESYIYAEGYSGDVRLYQNRFSHQGMSAWSRHSVLLSNNANHKYYIGHNTFDTSATSDGVVKSSARKDRNSQADIEVDANEFTTAGKGVKLDAEAILLSGYQRLKISNNIQKDRHAAGAIELTFYNHMPLRSPSVTNNRAHQDSPEKDRTIELKLHSFETVNISGYVEVTGNDYYEFNIPEELPHSNYRYTPGLRVGSTPSTSLTMATPSVTPSVLYNAYSAKPSPTQPVQATTTINSYGTPRLSPSREAGSVALTSVPTQSIQPLLQATPSIKTSPLSAGTTHLTPALKSFASSTQSPATTSNASTSTPPPLINSPCDQLSRPDRAQLCQTFLDKLQLMETGATFSEAVTVNTSQELVAEITSASDSGKIILLRAGSYEVDKSLHILNPVALVGIGNAQIKPSGAFPAEADTLVLLDDAGTGQGFFTKGITWTISTSGKTLKTAIKAIRYQGKLLMTEDDFQYHSDEESKEAPSYYIQVQDSSGDVLIADNTFFSGGLEKAAVFASCKECLTDDQSINIFGNHFTDSNHGESAPTAIDVRYYKRLNIHQNVQGSKSVSAHINIVLPNHKDDINAVIGNNVALGESKQEKRTIDLMVGRVAKEPVRIDGSVKVFNNRCFTVSHNGIPSHVLELIEGSCPRSPNAQSHIGGQSGGHSGGHSGGLSTAEWAGTGVAIGAAVFYGSCGLYGQTNWPGHARARSIFILPKTFMYFVGAKALEWYHQCRGYSRSENENTADGEVLNELINNEGDPLTGNREL</sequence>
<dbReference type="Proteomes" id="UP000071065">
    <property type="component" value="Chromosome"/>
</dbReference>
<feature type="compositionally biased region" description="Gly residues" evidence="1">
    <location>
        <begin position="2053"/>
        <end position="2064"/>
    </location>
</feature>
<dbReference type="KEGG" id="emp:EZMO1_4630"/>
<gene>
    <name evidence="2" type="ORF">EZMO1_4630</name>
</gene>
<dbReference type="EMBL" id="CP013251">
    <property type="protein sequence ID" value="AMO58537.1"/>
    <property type="molecule type" value="Genomic_DNA"/>
</dbReference>
<feature type="region of interest" description="Disordered" evidence="1">
    <location>
        <begin position="1694"/>
        <end position="1724"/>
    </location>
</feature>
<evidence type="ECO:0000256" key="1">
    <source>
        <dbReference type="SAM" id="MobiDB-lite"/>
    </source>
</evidence>
<feature type="region of interest" description="Disordered" evidence="1">
    <location>
        <begin position="2045"/>
        <end position="2066"/>
    </location>
</feature>
<reference evidence="2 3" key="1">
    <citation type="journal article" date="2016" name="Front. Microbiol.">
        <title>Genomic Insight into the Host-Endosymbiont Relationship of Endozoicomonas montiporae CL-33(T) with its Coral Host.</title>
        <authorList>
            <person name="Ding J.-Y."/>
            <person name="Shiu J.-H."/>
            <person name="Chen W.-M."/>
            <person name="Chiang Y.-R."/>
            <person name="Tang S.-L."/>
        </authorList>
    </citation>
    <scope>NUCLEOTIDE SEQUENCE [LARGE SCALE GENOMIC DNA]</scope>
    <source>
        <strain evidence="2 3">CL-33</strain>
    </source>
</reference>
<feature type="compositionally biased region" description="Polar residues" evidence="1">
    <location>
        <begin position="54"/>
        <end position="65"/>
    </location>
</feature>
<accession>A0A142BIG1</accession>
<proteinExistence type="predicted"/>
<protein>
    <submittedName>
        <fullName evidence="2">Uncharacterized protein</fullName>
    </submittedName>
</protein>